<dbReference type="Pfam" id="PF04195">
    <property type="entry name" value="Transposase_28"/>
    <property type="match status" value="1"/>
</dbReference>
<evidence type="ECO:0000313" key="2">
    <source>
        <dbReference type="EMBL" id="RLM54630.1"/>
    </source>
</evidence>
<evidence type="ECO:0000259" key="1">
    <source>
        <dbReference type="Pfam" id="PF04195"/>
    </source>
</evidence>
<reference evidence="3" key="1">
    <citation type="journal article" date="2019" name="Nat. Commun.">
        <title>The genome of broomcorn millet.</title>
        <authorList>
            <person name="Zou C."/>
            <person name="Miki D."/>
            <person name="Li D."/>
            <person name="Tang Q."/>
            <person name="Xiao L."/>
            <person name="Rajput S."/>
            <person name="Deng P."/>
            <person name="Jia W."/>
            <person name="Huang R."/>
            <person name="Zhang M."/>
            <person name="Sun Y."/>
            <person name="Hu J."/>
            <person name="Fu X."/>
            <person name="Schnable P.S."/>
            <person name="Li F."/>
            <person name="Zhang H."/>
            <person name="Feng B."/>
            <person name="Zhu X."/>
            <person name="Liu R."/>
            <person name="Schnable J.C."/>
            <person name="Zhu J.-K."/>
            <person name="Zhang H."/>
        </authorList>
    </citation>
    <scope>NUCLEOTIDE SEQUENCE [LARGE SCALE GENOMIC DNA]</scope>
</reference>
<dbReference type="Proteomes" id="UP000275267">
    <property type="component" value="Unassembled WGS sequence"/>
</dbReference>
<organism evidence="2 3">
    <name type="scientific">Panicum miliaceum</name>
    <name type="common">Proso millet</name>
    <name type="synonym">Broomcorn millet</name>
    <dbReference type="NCBI Taxonomy" id="4540"/>
    <lineage>
        <taxon>Eukaryota</taxon>
        <taxon>Viridiplantae</taxon>
        <taxon>Streptophyta</taxon>
        <taxon>Embryophyta</taxon>
        <taxon>Tracheophyta</taxon>
        <taxon>Spermatophyta</taxon>
        <taxon>Magnoliopsida</taxon>
        <taxon>Liliopsida</taxon>
        <taxon>Poales</taxon>
        <taxon>Poaceae</taxon>
        <taxon>PACMAD clade</taxon>
        <taxon>Panicoideae</taxon>
        <taxon>Panicodae</taxon>
        <taxon>Paniceae</taxon>
        <taxon>Panicinae</taxon>
        <taxon>Panicum</taxon>
        <taxon>Panicum sect. Panicum</taxon>
    </lineage>
</organism>
<dbReference type="EMBL" id="PQIB02000018">
    <property type="protein sequence ID" value="RLM54630.1"/>
    <property type="molecule type" value="Genomic_DNA"/>
</dbReference>
<accession>A0A3L6PAU7</accession>
<dbReference type="InterPro" id="IPR007321">
    <property type="entry name" value="Transposase_28"/>
</dbReference>
<keyword evidence="3" id="KW-1185">Reference proteome</keyword>
<name>A0A3L6PAU7_PANMI</name>
<comment type="caution">
    <text evidence="2">The sequence shown here is derived from an EMBL/GenBank/DDBJ whole genome shotgun (WGS) entry which is preliminary data.</text>
</comment>
<dbReference type="AlphaFoldDB" id="A0A3L6PAU7"/>
<feature type="domain" description="Transposase (putative) gypsy type" evidence="1">
    <location>
        <begin position="80"/>
        <end position="123"/>
    </location>
</feature>
<protein>
    <recommendedName>
        <fullName evidence="1">Transposase (putative) gypsy type domain-containing protein</fullName>
    </recommendedName>
</protein>
<evidence type="ECO:0000313" key="3">
    <source>
        <dbReference type="Proteomes" id="UP000275267"/>
    </source>
</evidence>
<proteinExistence type="predicted"/>
<gene>
    <name evidence="2" type="ORF">C2845_PM10G10250</name>
</gene>
<sequence length="124" mass="13964">MARVEETVKLIVGCESGVEVEDLVQQSGDREDLSQVEADISELMGRDSRNQPFGSGYFKAGECRAPMGEDTPVLLEDETVVFWVFFTVGLRSSLDPIFPEILARFNVKMYHLTPNAIIQLSRFF</sequence>